<dbReference type="InterPro" id="IPR032466">
    <property type="entry name" value="Metal_Hydrolase"/>
</dbReference>
<keyword evidence="2 4" id="KW-0479">Metal-binding</keyword>
<feature type="binding site" evidence="4">
    <location>
        <position position="206"/>
    </location>
    <ligand>
        <name>a divalent metal cation</name>
        <dbReference type="ChEBI" id="CHEBI:60240"/>
        <label>1</label>
    </ligand>
</feature>
<dbReference type="SUPFAM" id="SSF51556">
    <property type="entry name" value="Metallo-dependent hydrolases"/>
    <property type="match status" value="1"/>
</dbReference>
<dbReference type="Gene3D" id="3.20.20.140">
    <property type="entry name" value="Metal-dependent hydrolases"/>
    <property type="match status" value="1"/>
</dbReference>
<keyword evidence="3" id="KW-0378">Hydrolase</keyword>
<dbReference type="PIRSF" id="PIRSF005902">
    <property type="entry name" value="DNase_TatD"/>
    <property type="match status" value="1"/>
</dbReference>
<organism evidence="5 6">
    <name type="scientific">Cerasibacillus quisquiliarum</name>
    <dbReference type="NCBI Taxonomy" id="227865"/>
    <lineage>
        <taxon>Bacteria</taxon>
        <taxon>Bacillati</taxon>
        <taxon>Bacillota</taxon>
        <taxon>Bacilli</taxon>
        <taxon>Bacillales</taxon>
        <taxon>Bacillaceae</taxon>
        <taxon>Cerasibacillus</taxon>
    </lineage>
</organism>
<evidence type="ECO:0000256" key="1">
    <source>
        <dbReference type="ARBA" id="ARBA00009275"/>
    </source>
</evidence>
<dbReference type="GO" id="GO:0016788">
    <property type="term" value="F:hydrolase activity, acting on ester bonds"/>
    <property type="evidence" value="ECO:0007669"/>
    <property type="project" value="InterPro"/>
</dbReference>
<reference evidence="5 6" key="1">
    <citation type="submission" date="2019-07" db="EMBL/GenBank/DDBJ databases">
        <title>Whole genome shotgun sequence of Cerasibacillus quisquiliarum NBRC 102429.</title>
        <authorList>
            <person name="Hosoyama A."/>
            <person name="Uohara A."/>
            <person name="Ohji S."/>
            <person name="Ichikawa N."/>
        </authorList>
    </citation>
    <scope>NUCLEOTIDE SEQUENCE [LARGE SCALE GENOMIC DNA]</scope>
    <source>
        <strain evidence="5 6">NBRC 102429</strain>
    </source>
</reference>
<feature type="binding site" evidence="4">
    <location>
        <position position="10"/>
    </location>
    <ligand>
        <name>a divalent metal cation</name>
        <dbReference type="ChEBI" id="CHEBI:60240"/>
        <label>1</label>
    </ligand>
</feature>
<feature type="binding site" evidence="4">
    <location>
        <position position="8"/>
    </location>
    <ligand>
        <name>a divalent metal cation</name>
        <dbReference type="ChEBI" id="CHEBI:60240"/>
        <label>1</label>
    </ligand>
</feature>
<dbReference type="Proteomes" id="UP000321491">
    <property type="component" value="Unassembled WGS sequence"/>
</dbReference>
<dbReference type="Pfam" id="PF01026">
    <property type="entry name" value="TatD_DNase"/>
    <property type="match status" value="1"/>
</dbReference>
<sequence length="257" mass="30280">MKLVIDSHIHFDLYDHKQQQQIIRELKTYDIEKLIAVSMNEVSAQKTLLLSKEYSDIEPAIGYHPEQSLPKEEELLRLIALIDENYLSITAIGEVGLPYYLRQEHPDIPLEPYIEILQLFIEKAEQYQLPIALHAIYDDASIVCTLLEKYSIKKAHFHWYKGKTTITERLIQNGYMISFTPDTIYRDSRLSLMSQVPLTQIMVETDGPWPFDGPFKNEMTHPKMLHHVIRKIAEVKRRPLDEVYDILYDNTKRFYLE</sequence>
<name>A0A511UZ37_9BACI</name>
<evidence type="ECO:0008006" key="7">
    <source>
        <dbReference type="Google" id="ProtNLM"/>
    </source>
</evidence>
<dbReference type="OrthoDB" id="9810005at2"/>
<feature type="binding site" evidence="4">
    <location>
        <position position="94"/>
    </location>
    <ligand>
        <name>a divalent metal cation</name>
        <dbReference type="ChEBI" id="CHEBI:60240"/>
        <label>1</label>
    </ligand>
</feature>
<comment type="similarity">
    <text evidence="1">Belongs to the metallo-dependent hydrolases superfamily. TatD-type hydrolase family.</text>
</comment>
<comment type="caution">
    <text evidence="5">The sequence shown here is derived from an EMBL/GenBank/DDBJ whole genome shotgun (WGS) entry which is preliminary data.</text>
</comment>
<gene>
    <name evidence="5" type="ORF">CQU01_21420</name>
</gene>
<evidence type="ECO:0000256" key="4">
    <source>
        <dbReference type="PIRSR" id="PIRSR005902-1"/>
    </source>
</evidence>
<protein>
    <recommendedName>
        <fullName evidence="7">TatD family hydrolase</fullName>
    </recommendedName>
</protein>
<dbReference type="PANTHER" id="PTHR46317">
    <property type="entry name" value="HYDROLASE OF PHP SUPERFAMILY-RELATED PROTEIN"/>
    <property type="match status" value="1"/>
</dbReference>
<proteinExistence type="inferred from homology"/>
<dbReference type="AlphaFoldDB" id="A0A511UZ37"/>
<evidence type="ECO:0000256" key="2">
    <source>
        <dbReference type="ARBA" id="ARBA00022723"/>
    </source>
</evidence>
<evidence type="ECO:0000313" key="5">
    <source>
        <dbReference type="EMBL" id="GEN31904.1"/>
    </source>
</evidence>
<dbReference type="InterPro" id="IPR001130">
    <property type="entry name" value="TatD-like"/>
</dbReference>
<accession>A0A511UZ37</accession>
<dbReference type="EMBL" id="BJXW01000025">
    <property type="protein sequence ID" value="GEN31904.1"/>
    <property type="molecule type" value="Genomic_DNA"/>
</dbReference>
<dbReference type="PANTHER" id="PTHR46317:SF1">
    <property type="entry name" value="HYDROLASE, TATD FAMILY"/>
    <property type="match status" value="1"/>
</dbReference>
<evidence type="ECO:0000313" key="6">
    <source>
        <dbReference type="Proteomes" id="UP000321491"/>
    </source>
</evidence>
<feature type="binding site" evidence="4">
    <location>
        <position position="134"/>
    </location>
    <ligand>
        <name>a divalent metal cation</name>
        <dbReference type="ChEBI" id="CHEBI:60240"/>
        <label>2</label>
    </ligand>
</feature>
<dbReference type="RefSeq" id="WP_146938284.1">
    <property type="nucleotide sequence ID" value="NZ_BJXW01000025.1"/>
</dbReference>
<evidence type="ECO:0000256" key="3">
    <source>
        <dbReference type="ARBA" id="ARBA00022801"/>
    </source>
</evidence>
<keyword evidence="6" id="KW-1185">Reference proteome</keyword>
<dbReference type="GO" id="GO:0046872">
    <property type="term" value="F:metal ion binding"/>
    <property type="evidence" value="ECO:0007669"/>
    <property type="project" value="UniProtKB-KW"/>
</dbReference>
<feature type="binding site" evidence="4">
    <location>
        <position position="158"/>
    </location>
    <ligand>
        <name>a divalent metal cation</name>
        <dbReference type="ChEBI" id="CHEBI:60240"/>
        <label>2</label>
    </ligand>
</feature>